<evidence type="ECO:0008006" key="3">
    <source>
        <dbReference type="Google" id="ProtNLM"/>
    </source>
</evidence>
<evidence type="ECO:0000313" key="1">
    <source>
        <dbReference type="EMBL" id="GIJ66914.1"/>
    </source>
</evidence>
<organism evidence="1 2">
    <name type="scientific">Virgisporangium ochraceum</name>
    <dbReference type="NCBI Taxonomy" id="65505"/>
    <lineage>
        <taxon>Bacteria</taxon>
        <taxon>Bacillati</taxon>
        <taxon>Actinomycetota</taxon>
        <taxon>Actinomycetes</taxon>
        <taxon>Micromonosporales</taxon>
        <taxon>Micromonosporaceae</taxon>
        <taxon>Virgisporangium</taxon>
    </lineage>
</organism>
<accession>A0A8J3ZN82</accession>
<dbReference type="EMBL" id="BOPH01000022">
    <property type="protein sequence ID" value="GIJ66914.1"/>
    <property type="molecule type" value="Genomic_DNA"/>
</dbReference>
<dbReference type="InterPro" id="IPR029063">
    <property type="entry name" value="SAM-dependent_MTases_sf"/>
</dbReference>
<dbReference type="AlphaFoldDB" id="A0A8J3ZN82"/>
<dbReference type="RefSeq" id="WP_203926885.1">
    <property type="nucleotide sequence ID" value="NZ_BOPH01000022.1"/>
</dbReference>
<dbReference type="SUPFAM" id="SSF53335">
    <property type="entry name" value="S-adenosyl-L-methionine-dependent methyltransferases"/>
    <property type="match status" value="1"/>
</dbReference>
<protein>
    <recommendedName>
        <fullName evidence="3">S-adenosyl methyltransferase</fullName>
    </recommendedName>
</protein>
<comment type="caution">
    <text evidence="1">The sequence shown here is derived from an EMBL/GenBank/DDBJ whole genome shotgun (WGS) entry which is preliminary data.</text>
</comment>
<dbReference type="Proteomes" id="UP000635606">
    <property type="component" value="Unassembled WGS sequence"/>
</dbReference>
<proteinExistence type="predicted"/>
<name>A0A8J3ZN82_9ACTN</name>
<dbReference type="Pfam" id="PF04672">
    <property type="entry name" value="Methyltransf_19"/>
    <property type="match status" value="1"/>
</dbReference>
<gene>
    <name evidence="1" type="ORF">Voc01_018310</name>
</gene>
<keyword evidence="2" id="KW-1185">Reference proteome</keyword>
<reference evidence="1" key="1">
    <citation type="submission" date="2021-01" db="EMBL/GenBank/DDBJ databases">
        <title>Whole genome shotgun sequence of Virgisporangium ochraceum NBRC 16418.</title>
        <authorList>
            <person name="Komaki H."/>
            <person name="Tamura T."/>
        </authorList>
    </citation>
    <scope>NUCLEOTIDE SEQUENCE</scope>
    <source>
        <strain evidence="1">NBRC 16418</strain>
    </source>
</reference>
<dbReference type="InterPro" id="IPR006764">
    <property type="entry name" value="SAM_dep_MeTrfase_SAV2177_type"/>
</dbReference>
<dbReference type="Gene3D" id="3.40.50.150">
    <property type="entry name" value="Vaccinia Virus protein VP39"/>
    <property type="match status" value="1"/>
</dbReference>
<sequence>MPEFPPQAVGGGAKRTAIDTSVAHPARRYNYWLGGKDHFAADRASGDEMAAVFPTIRETAVENRRFLQRATRFLTAECGIRQFLDIGTGLPTADNTHEVAQRIAPDARVVYVDNDPMVMVHARALLTSTPQGRTAYLEDDLRQPRSILASADLHETLDLNRPVGLMLVAVLHFVQGEGAALPIVRTLLDALAPGSYLVATNATYDLPEPEVVERWKKLVEAGKVDIWSRPREEFAALFDGLELVEPGVVPVSQWRDDDEPRPRPDPADIAMFAAVARKP</sequence>
<evidence type="ECO:0000313" key="2">
    <source>
        <dbReference type="Proteomes" id="UP000635606"/>
    </source>
</evidence>
<dbReference type="PIRSF" id="PIRSF017393">
    <property type="entry name" value="MTase_SAV2177"/>
    <property type="match status" value="1"/>
</dbReference>